<name>A0A2H5XFU5_9BACT</name>
<dbReference type="AlphaFoldDB" id="A0A2H5XFU5"/>
<dbReference type="Proteomes" id="UP000236173">
    <property type="component" value="Unassembled WGS sequence"/>
</dbReference>
<gene>
    <name evidence="1" type="ORF">HRbin17_02580</name>
</gene>
<evidence type="ECO:0000313" key="2">
    <source>
        <dbReference type="Proteomes" id="UP000236173"/>
    </source>
</evidence>
<proteinExistence type="predicted"/>
<comment type="caution">
    <text evidence="1">The sequence shown here is derived from an EMBL/GenBank/DDBJ whole genome shotgun (WGS) entry which is preliminary data.</text>
</comment>
<organism evidence="1 2">
    <name type="scientific">Candidatus Fervidibacter japonicus</name>
    <dbReference type="NCBI Taxonomy" id="2035412"/>
    <lineage>
        <taxon>Bacteria</taxon>
        <taxon>Candidatus Fervidibacterota</taxon>
        <taxon>Candidatus Fervidibacter</taxon>
    </lineage>
</organism>
<evidence type="ECO:0008006" key="3">
    <source>
        <dbReference type="Google" id="ProtNLM"/>
    </source>
</evidence>
<dbReference type="Gene3D" id="2.60.40.4070">
    <property type="match status" value="1"/>
</dbReference>
<dbReference type="EMBL" id="BEHT01000048">
    <property type="protein sequence ID" value="GBD00046.1"/>
    <property type="molecule type" value="Genomic_DNA"/>
</dbReference>
<accession>A0A2H5XFU5</accession>
<sequence length="183" mass="19983">MGQRQEWDVVVGWETGQKTRGTGQVDEVAVTFDGIGYAPKGVSLWLVDTVTGQRIYMRTQSAYRFKPQEGETSRRFKIIAELGNERPLRIVGLKATPMRGQGVVVEFGLTKPAQVVAEVLTLTGRRAAVLEGQTTRSAGTHRLIWRGTNGNGVAVGTGVFLVRLIATDEEGRQVQAVTTVSLR</sequence>
<evidence type="ECO:0000313" key="1">
    <source>
        <dbReference type="EMBL" id="GBD00046.1"/>
    </source>
</evidence>
<reference evidence="2" key="1">
    <citation type="submission" date="2017-09" db="EMBL/GenBank/DDBJ databases">
        <title>Metaegenomics of thermophilic ammonia-oxidizing enrichment culture.</title>
        <authorList>
            <person name="Kato S."/>
            <person name="Suzuki K."/>
        </authorList>
    </citation>
    <scope>NUCLEOTIDE SEQUENCE [LARGE SCALE GENOMIC DNA]</scope>
</reference>
<protein>
    <recommendedName>
        <fullName evidence="3">FlgD Ig-like domain-containing protein</fullName>
    </recommendedName>
</protein>